<organism evidence="1 2">
    <name type="scientific">Chiloscyllium punctatum</name>
    <name type="common">Brownbanded bambooshark</name>
    <name type="synonym">Hemiscyllium punctatum</name>
    <dbReference type="NCBI Taxonomy" id="137246"/>
    <lineage>
        <taxon>Eukaryota</taxon>
        <taxon>Metazoa</taxon>
        <taxon>Chordata</taxon>
        <taxon>Craniata</taxon>
        <taxon>Vertebrata</taxon>
        <taxon>Chondrichthyes</taxon>
        <taxon>Elasmobranchii</taxon>
        <taxon>Galeomorphii</taxon>
        <taxon>Galeoidea</taxon>
        <taxon>Orectolobiformes</taxon>
        <taxon>Hemiscylliidae</taxon>
        <taxon>Chiloscyllium</taxon>
    </lineage>
</organism>
<protein>
    <submittedName>
        <fullName evidence="1">Uncharacterized protein</fullName>
    </submittedName>
</protein>
<dbReference type="OrthoDB" id="429991at2759"/>
<dbReference type="GO" id="GO:0005856">
    <property type="term" value="C:cytoskeleton"/>
    <property type="evidence" value="ECO:0007669"/>
    <property type="project" value="TreeGrafter"/>
</dbReference>
<dbReference type="InterPro" id="IPR010736">
    <property type="entry name" value="SHIPPO-rpt"/>
</dbReference>
<gene>
    <name evidence="1" type="ORF">chiPu_0019225</name>
</gene>
<keyword evidence="2" id="KW-1185">Reference proteome</keyword>
<evidence type="ECO:0000313" key="1">
    <source>
        <dbReference type="EMBL" id="GCC20660.1"/>
    </source>
</evidence>
<name>A0A401RRE5_CHIPU</name>
<dbReference type="PANTHER" id="PTHR21580:SF28">
    <property type="entry name" value="BOREALIN N-TERMINAL DOMAIN-CONTAINING PROTEIN-RELATED"/>
    <property type="match status" value="1"/>
</dbReference>
<reference evidence="1 2" key="1">
    <citation type="journal article" date="2018" name="Nat. Ecol. Evol.">
        <title>Shark genomes provide insights into elasmobranch evolution and the origin of vertebrates.</title>
        <authorList>
            <person name="Hara Y"/>
            <person name="Yamaguchi K"/>
            <person name="Onimaru K"/>
            <person name="Kadota M"/>
            <person name="Koyanagi M"/>
            <person name="Keeley SD"/>
            <person name="Tatsumi K"/>
            <person name="Tanaka K"/>
            <person name="Motone F"/>
            <person name="Kageyama Y"/>
            <person name="Nozu R"/>
            <person name="Adachi N"/>
            <person name="Nishimura O"/>
            <person name="Nakagawa R"/>
            <person name="Tanegashima C"/>
            <person name="Kiyatake I"/>
            <person name="Matsumoto R"/>
            <person name="Murakumo K"/>
            <person name="Nishida K"/>
            <person name="Terakita A"/>
            <person name="Kuratani S"/>
            <person name="Sato K"/>
            <person name="Hyodo S Kuraku.S."/>
        </authorList>
    </citation>
    <scope>NUCLEOTIDE SEQUENCE [LARGE SCALE GENOMIC DNA]</scope>
</reference>
<dbReference type="EMBL" id="BEZZ01001886">
    <property type="protein sequence ID" value="GCC20660.1"/>
    <property type="molecule type" value="Genomic_DNA"/>
</dbReference>
<dbReference type="PANTHER" id="PTHR21580">
    <property type="entry name" value="SHIPPO-1-RELATED"/>
    <property type="match status" value="1"/>
</dbReference>
<dbReference type="AlphaFoldDB" id="A0A401RRE5"/>
<dbReference type="InterPro" id="IPR051291">
    <property type="entry name" value="CIMAP"/>
</dbReference>
<dbReference type="Pfam" id="PF07004">
    <property type="entry name" value="SHIPPO-rpt"/>
    <property type="match status" value="2"/>
</dbReference>
<accession>A0A401RRE5</accession>
<comment type="caution">
    <text evidence="1">The sequence shown here is derived from an EMBL/GenBank/DDBJ whole genome shotgun (WGS) entry which is preliminary data.</text>
</comment>
<proteinExistence type="predicted"/>
<evidence type="ECO:0000313" key="2">
    <source>
        <dbReference type="Proteomes" id="UP000287033"/>
    </source>
</evidence>
<sequence>MPTPRRPSRQLPSTDLKERLSPHEHTCLNELLPITAALAKAGFLLELVSLLAACLVVRGLPALNLWPARYKDVPVSGPKIPHLKAAPAYSISQKTAFGSMLSNIVKTPGPCAYKHVDTDVFKNRAPKYTIVERNLIPGDTTLKPGPARYRPENVNLHKNYPKYTFGIHHSEFLAPLIVAPSD</sequence>
<dbReference type="Proteomes" id="UP000287033">
    <property type="component" value="Unassembled WGS sequence"/>
</dbReference>